<dbReference type="InterPro" id="IPR018683">
    <property type="entry name" value="DUF2169"/>
</dbReference>
<evidence type="ECO:0000256" key="1">
    <source>
        <dbReference type="SAM" id="Coils"/>
    </source>
</evidence>
<organism evidence="3 4">
    <name type="scientific">Humidesulfovibrio mexicanus</name>
    <dbReference type="NCBI Taxonomy" id="147047"/>
    <lineage>
        <taxon>Bacteria</taxon>
        <taxon>Pseudomonadati</taxon>
        <taxon>Thermodesulfobacteriota</taxon>
        <taxon>Desulfovibrionia</taxon>
        <taxon>Desulfovibrionales</taxon>
        <taxon>Desulfovibrionaceae</taxon>
        <taxon>Humidesulfovibrio</taxon>
    </lineage>
</organism>
<evidence type="ECO:0000259" key="2">
    <source>
        <dbReference type="Pfam" id="PF09937"/>
    </source>
</evidence>
<dbReference type="AlphaFoldDB" id="A0A239A1Y9"/>
<keyword evidence="4" id="KW-1185">Reference proteome</keyword>
<keyword evidence="1" id="KW-0175">Coiled coil</keyword>
<dbReference type="Pfam" id="PF09937">
    <property type="entry name" value="DUF2169"/>
    <property type="match status" value="1"/>
</dbReference>
<evidence type="ECO:0000313" key="3">
    <source>
        <dbReference type="EMBL" id="SNR89570.1"/>
    </source>
</evidence>
<proteinExistence type="predicted"/>
<dbReference type="EMBL" id="FZOC01000003">
    <property type="protein sequence ID" value="SNR89570.1"/>
    <property type="molecule type" value="Genomic_DNA"/>
</dbReference>
<dbReference type="OrthoDB" id="233093at2"/>
<dbReference type="Gene3D" id="2.160.20.80">
    <property type="entry name" value="E3 ubiquitin-protein ligase SopA"/>
    <property type="match status" value="2"/>
</dbReference>
<dbReference type="PANTHER" id="PTHR14136:SF17">
    <property type="entry name" value="BTB_POZ DOMAIN-CONTAINING PROTEIN KCTD9"/>
    <property type="match status" value="1"/>
</dbReference>
<evidence type="ECO:0000313" key="4">
    <source>
        <dbReference type="Proteomes" id="UP000198324"/>
    </source>
</evidence>
<dbReference type="Proteomes" id="UP000198324">
    <property type="component" value="Unassembled WGS sequence"/>
</dbReference>
<name>A0A239A1Y9_9BACT</name>
<dbReference type="InterPro" id="IPR051082">
    <property type="entry name" value="Pentapeptide-BTB/POZ_domain"/>
</dbReference>
<feature type="coiled-coil region" evidence="1">
    <location>
        <begin position="448"/>
        <end position="482"/>
    </location>
</feature>
<gene>
    <name evidence="3" type="ORF">SAMN04488503_1770</name>
</gene>
<feature type="domain" description="DUF2169" evidence="2">
    <location>
        <begin position="20"/>
        <end position="307"/>
    </location>
</feature>
<dbReference type="RefSeq" id="WP_089273832.1">
    <property type="nucleotide sequence ID" value="NZ_FZOC01000003.1"/>
</dbReference>
<dbReference type="InterPro" id="IPR001646">
    <property type="entry name" value="5peptide_repeat"/>
</dbReference>
<dbReference type="PANTHER" id="PTHR14136">
    <property type="entry name" value="BTB_POZ DOMAIN-CONTAINING PROTEIN KCTD9"/>
    <property type="match status" value="1"/>
</dbReference>
<reference evidence="3 4" key="1">
    <citation type="submission" date="2017-06" db="EMBL/GenBank/DDBJ databases">
        <authorList>
            <person name="Kim H.J."/>
            <person name="Triplett B.A."/>
        </authorList>
    </citation>
    <scope>NUCLEOTIDE SEQUENCE [LARGE SCALE GENOMIC DNA]</scope>
    <source>
        <strain evidence="3 4">DSM 13116</strain>
    </source>
</reference>
<dbReference type="Pfam" id="PF00805">
    <property type="entry name" value="Pentapeptide"/>
    <property type="match status" value="4"/>
</dbReference>
<accession>A0A239A1Y9</accession>
<protein>
    <recommendedName>
        <fullName evidence="2">DUF2169 domain-containing protein</fullName>
    </recommendedName>
</protein>
<sequence>MKIFKERRHALFNRPVEIAGRHYLSLGVMLYFDLTAPDELGTEQALWKELVALLGPEMQLDQGWPKPHGEVLLAGHACAPGGQPTPAVKVRLRCGPVDKTLSVFGDRQWLRGDDGAWRLSEAAPFAAMPLTWAHAFGGPDFKDNPLGKGVQAVTRPDGGQAIPLPNVEGSPLVGAPTDRPAPASFGPVDLMWPARAKKNGTYDDAWVKTRWPALPDDMNYEFFCMAQEDQYLPGHFQGDEVIELEGMNTDLPRIASHLPRVRVRAFVTRRDAQAPEDLTKASFEEVGLKPETLWLFPEILRGVILWRGMAPCADDEYSDLGRLFVADEPRDSEPKAIEHYRDIQLKKADLTVPFDPAMQQDYRRKMAAGARRVLNLPKELKERLARQQGQAPVLSMSPKDVGRTLTATLAKIRATIDTVETTANGLHQRFGHMAPVNLGAIPRARAQADAMEAKLHDVLQKAQVMEQRKAELMDRAKEMLKRPQVQYMADKKGKHDLERLLEGPQEPPFHAQGFPLLVSWRVGLDLDPERQAALAGLGLERGTVKRRWLAWNPEPRKERAEAWGVKPAPGQETFTIPAGLVLPGFAGPKLDRLLVRTGALDDPASDILVLGSRDAPLFLEAASEQGVVALVPDELSAAFIEQEAGDFAHVAVCAAPGASLPKAAAEALKNGARAVVLWPEAGPWAGPGAGKEAAFEAALPGCRFARLPEAKDVFAAHKKGQDVRQAIVEQLPPDKALEHSLLFNAPGAPKTPGAKNLADIISAKGIADLIKGGVADTRAAKEAVFGARRAEMAAKMENAKDRVTLMGFDVPEAPPPPSKPLDMTRELNARADQVAAGRDRLKSMGELPPDKEAELDRLVAKLRETGPKLDAQRADGLAKLKAFQPPPQAAQALAKAGLDPAKLKPQKPELVLAAARGEAGADMRGTTLKGLDFSGQDLSGLDLSKTRISTCLFKGTKLAGARLDQAMIKGCDFTGADLSGAVLDRAVLQECILDKACLRGARGEMPIIQKSSLKQADLSECDLKQAMVQHSALAGLRLTNARLALSIISDGDATGLVAEGARFEKCVFKKTRLDQASFRGIATDAMLLHGCEGQGASFAGSELFKFRISHDSSFPGLVLRGVTWKQGYCRKANLAGADLQGSELERTIFDSCDMTAANLGRVRLRRCRFLKTNLEAAVLHFADLFMASMRKARLVGADMRGANCFAVDFFKAVFGQTRMEGANLKKSLLAGHEAAMRDKGLIV</sequence>
<dbReference type="SUPFAM" id="SSF141571">
    <property type="entry name" value="Pentapeptide repeat-like"/>
    <property type="match status" value="2"/>
</dbReference>